<feature type="domain" description="Carrier" evidence="8">
    <location>
        <begin position="748"/>
        <end position="823"/>
    </location>
</feature>
<dbReference type="InterPro" id="IPR009081">
    <property type="entry name" value="PP-bd_ACP"/>
</dbReference>
<evidence type="ECO:0000313" key="10">
    <source>
        <dbReference type="EMBL" id="RXS66257.1"/>
    </source>
</evidence>
<dbReference type="InterPro" id="IPR018201">
    <property type="entry name" value="Ketoacyl_synth_AS"/>
</dbReference>
<evidence type="ECO:0000259" key="9">
    <source>
        <dbReference type="PROSITE" id="PS52004"/>
    </source>
</evidence>
<evidence type="ECO:0000256" key="2">
    <source>
        <dbReference type="ARBA" id="ARBA00022553"/>
    </source>
</evidence>
<dbReference type="Pfam" id="PF02801">
    <property type="entry name" value="Ketoacyl-synt_C"/>
    <property type="match status" value="1"/>
</dbReference>
<dbReference type="SMART" id="SM00827">
    <property type="entry name" value="PKS_AT"/>
    <property type="match status" value="1"/>
</dbReference>
<evidence type="ECO:0000259" key="8">
    <source>
        <dbReference type="PROSITE" id="PS50075"/>
    </source>
</evidence>
<dbReference type="PANTHER" id="PTHR43775">
    <property type="entry name" value="FATTY ACID SYNTHASE"/>
    <property type="match status" value="1"/>
</dbReference>
<dbReference type="InterPro" id="IPR016035">
    <property type="entry name" value="Acyl_Trfase/lysoPLipase"/>
</dbReference>
<keyword evidence="5" id="KW-0511">Multifunctional enzyme</keyword>
<dbReference type="PANTHER" id="PTHR43775:SF51">
    <property type="entry name" value="INACTIVE PHENOLPHTHIOCEROL SYNTHESIS POLYKETIDE SYNTHASE TYPE I PKS1-RELATED"/>
    <property type="match status" value="1"/>
</dbReference>
<evidence type="ECO:0000256" key="7">
    <source>
        <dbReference type="SAM" id="MobiDB-lite"/>
    </source>
</evidence>
<feature type="domain" description="Ketosynthase family 3 (KS3)" evidence="9">
    <location>
        <begin position="16"/>
        <end position="434"/>
    </location>
</feature>
<evidence type="ECO:0000313" key="11">
    <source>
        <dbReference type="Proteomes" id="UP000289482"/>
    </source>
</evidence>
<dbReference type="InterPro" id="IPR014031">
    <property type="entry name" value="Ketoacyl_synth_C"/>
</dbReference>
<dbReference type="GO" id="GO:0006633">
    <property type="term" value="P:fatty acid biosynthetic process"/>
    <property type="evidence" value="ECO:0007669"/>
    <property type="project" value="InterPro"/>
</dbReference>
<dbReference type="InterPro" id="IPR050091">
    <property type="entry name" value="PKS_NRPS_Biosynth_Enz"/>
</dbReference>
<comment type="caution">
    <text evidence="10">The sequence shown here is derived from an EMBL/GenBank/DDBJ whole genome shotgun (WGS) entry which is preliminary data.</text>
</comment>
<dbReference type="Proteomes" id="UP000289482">
    <property type="component" value="Unassembled WGS sequence"/>
</dbReference>
<dbReference type="SMART" id="SM00823">
    <property type="entry name" value="PKS_PP"/>
    <property type="match status" value="1"/>
</dbReference>
<dbReference type="InterPro" id="IPR020841">
    <property type="entry name" value="PKS_Beta-ketoAc_synthase_dom"/>
</dbReference>
<feature type="compositionally biased region" description="Polar residues" evidence="7">
    <location>
        <begin position="631"/>
        <end position="641"/>
    </location>
</feature>
<keyword evidence="3" id="KW-0808">Transferase</keyword>
<dbReference type="GO" id="GO:0031177">
    <property type="term" value="F:phosphopantetheine binding"/>
    <property type="evidence" value="ECO:0007669"/>
    <property type="project" value="InterPro"/>
</dbReference>
<dbReference type="GO" id="GO:0004315">
    <property type="term" value="F:3-oxoacyl-[acyl-carrier-protein] synthase activity"/>
    <property type="evidence" value="ECO:0007669"/>
    <property type="project" value="InterPro"/>
</dbReference>
<proteinExistence type="predicted"/>
<dbReference type="SUPFAM" id="SSF47336">
    <property type="entry name" value="ACP-like"/>
    <property type="match status" value="1"/>
</dbReference>
<dbReference type="GO" id="GO:0017000">
    <property type="term" value="P:antibiotic biosynthetic process"/>
    <property type="evidence" value="ECO:0007669"/>
    <property type="project" value="UniProtKB-KW"/>
</dbReference>
<dbReference type="InterPro" id="IPR014043">
    <property type="entry name" value="Acyl_transferase_dom"/>
</dbReference>
<evidence type="ECO:0000256" key="4">
    <source>
        <dbReference type="ARBA" id="ARBA00023194"/>
    </source>
</evidence>
<protein>
    <submittedName>
        <fullName evidence="10">Beta-ketoacyl synthase</fullName>
    </submittedName>
</protein>
<dbReference type="SMART" id="SM00825">
    <property type="entry name" value="PKS_KS"/>
    <property type="match status" value="1"/>
</dbReference>
<keyword evidence="1" id="KW-0596">Phosphopantetheine</keyword>
<keyword evidence="6" id="KW-0012">Acyltransferase</keyword>
<keyword evidence="11" id="KW-1185">Reference proteome</keyword>
<dbReference type="InterPro" id="IPR014030">
    <property type="entry name" value="Ketoacyl_synth_N"/>
</dbReference>
<dbReference type="InterPro" id="IPR032821">
    <property type="entry name" value="PKS_assoc"/>
</dbReference>
<evidence type="ECO:0000256" key="3">
    <source>
        <dbReference type="ARBA" id="ARBA00022679"/>
    </source>
</evidence>
<gene>
    <name evidence="10" type="ORF">EST54_15975</name>
</gene>
<dbReference type="InterPro" id="IPR020806">
    <property type="entry name" value="PKS_PP-bd"/>
</dbReference>
<keyword evidence="4" id="KW-0045">Antibiotic biosynthesis</keyword>
<name>A0A4Q1QT30_9ACTN</name>
<dbReference type="Pfam" id="PF16197">
    <property type="entry name" value="KAsynt_C_assoc"/>
    <property type="match status" value="1"/>
</dbReference>
<dbReference type="RefSeq" id="WP_129248294.1">
    <property type="nucleotide sequence ID" value="NZ_JABZEL010000009.1"/>
</dbReference>
<dbReference type="SUPFAM" id="SSF52151">
    <property type="entry name" value="FabD/lysophospholipase-like"/>
    <property type="match status" value="1"/>
</dbReference>
<sequence>MASDPVHQEEHDEGDDSLVAVIGLACRYPGADGPDAFWHNLSQGLETVTRFPRRPAPRGGTEYTPARGLLKDPEWFDAGYFGYSPREARLLNPQHRVFLECAVEALEDAGHDPARHPGSIGVYAGSTDTAYAQILKDRQDELPSVTDMEILVANAPDYLASRVAYKLGLRGPAVVVQAACATSLVAVHTAVQALLSGDCDLAVAGGVAVRVPAKESPYIEGGIISADGTCRTFDAAAGGTVGGDGAGIVVLKRLGDALADGDRIRAVLRGSAVNNDGSNRVGFTAPSIEGQAAVIRDAQLVAGVGGGTITYVEAHGTATPIGDPIEIAALTKAFRADTDRTGFCRIGAVKSNIGHTDAAAGAAGLIKTVLALEHGAVPPSLNFTAPNPAIDFESSPFTVATALEEWRPEGGIPRRAGVSSFGIGGTNAHVVLEQAPERAPSGPARPWQLLVLSGRTEAAVEAAADRLAEHLRTHPEVPLADVAWTLQTGRRELPVRRYTVVGRSEDAVRVLGGLDRGRLVGSGDSPAPGPVTLVFPGTATSEQTRELYEWEPAFRRAVDKCLALAGVREEVPAELDVFATEFALARMWEAWGVRPAAVAGHGAGVLVAETVAGAYPLQEAVRRVMAGAGTGSDTPGGSTKGTPHIPVLPDVPRSPADDTGHTVLPVLTDATDHPGVLAALLDTLGRLWLAGAPVDWNGVHEELPRLRVPLPVYPFQRERYVVEPAERQATTAQAPPVAAAAGPAAGDTGALATLPAVVGLFAQTLGLDDVDPDDSFFDLGGDSLIATQLLARARELFAVDLETGALYDAQTAAELTELIDERMDRRGAAEPASAA</sequence>
<dbReference type="PROSITE" id="PS52004">
    <property type="entry name" value="KS3_2"/>
    <property type="match status" value="1"/>
</dbReference>
<feature type="region of interest" description="Disordered" evidence="7">
    <location>
        <begin position="627"/>
        <end position="658"/>
    </location>
</feature>
<dbReference type="InterPro" id="IPR016039">
    <property type="entry name" value="Thiolase-like"/>
</dbReference>
<evidence type="ECO:0000256" key="1">
    <source>
        <dbReference type="ARBA" id="ARBA00022450"/>
    </source>
</evidence>
<evidence type="ECO:0000256" key="6">
    <source>
        <dbReference type="ARBA" id="ARBA00023315"/>
    </source>
</evidence>
<dbReference type="GeneID" id="95779459"/>
<dbReference type="EMBL" id="SDIF01000039">
    <property type="protein sequence ID" value="RXS66257.1"/>
    <property type="molecule type" value="Genomic_DNA"/>
</dbReference>
<dbReference type="SUPFAM" id="SSF53901">
    <property type="entry name" value="Thiolase-like"/>
    <property type="match status" value="1"/>
</dbReference>
<dbReference type="PROSITE" id="PS50075">
    <property type="entry name" value="CARRIER"/>
    <property type="match status" value="1"/>
</dbReference>
<dbReference type="Gene3D" id="3.40.47.10">
    <property type="match status" value="1"/>
</dbReference>
<reference evidence="10 11" key="1">
    <citation type="submission" date="2019-01" db="EMBL/GenBank/DDBJ databases">
        <title>Draft genome sequences of the type strain Streptomyces sioyaensis DSM 40032 and its novel strain, TM32, a thermotolerant antibiotics-producing actinobacterium.</title>
        <authorList>
            <person name="Nakaew N."/>
            <person name="Lumyong S."/>
            <person name="Sloan W.T."/>
            <person name="Sungthong R."/>
        </authorList>
    </citation>
    <scope>NUCLEOTIDE SEQUENCE [LARGE SCALE GENOMIC DNA]</scope>
    <source>
        <strain evidence="10 11">DSM 40032</strain>
    </source>
</reference>
<dbReference type="Gene3D" id="3.40.366.10">
    <property type="entry name" value="Malonyl-Coenzyme A Acyl Carrier Protein, domain 2"/>
    <property type="match status" value="1"/>
</dbReference>
<dbReference type="CDD" id="cd00833">
    <property type="entry name" value="PKS"/>
    <property type="match status" value="1"/>
</dbReference>
<dbReference type="InterPro" id="IPR006162">
    <property type="entry name" value="Ppantetheine_attach_site"/>
</dbReference>
<dbReference type="GO" id="GO:0004312">
    <property type="term" value="F:fatty acid synthase activity"/>
    <property type="evidence" value="ECO:0007669"/>
    <property type="project" value="TreeGrafter"/>
</dbReference>
<keyword evidence="2" id="KW-0597">Phosphoprotein</keyword>
<dbReference type="InterPro" id="IPR036736">
    <property type="entry name" value="ACP-like_sf"/>
</dbReference>
<dbReference type="Pfam" id="PF00109">
    <property type="entry name" value="ketoacyl-synt"/>
    <property type="match status" value="1"/>
</dbReference>
<accession>A0A4Q1QT30</accession>
<dbReference type="Gene3D" id="1.10.1200.10">
    <property type="entry name" value="ACP-like"/>
    <property type="match status" value="1"/>
</dbReference>
<evidence type="ECO:0000256" key="5">
    <source>
        <dbReference type="ARBA" id="ARBA00023268"/>
    </source>
</evidence>
<dbReference type="Gene3D" id="3.30.70.3290">
    <property type="match status" value="1"/>
</dbReference>
<dbReference type="PROSITE" id="PS00606">
    <property type="entry name" value="KS3_1"/>
    <property type="match status" value="1"/>
</dbReference>
<dbReference type="InterPro" id="IPR001227">
    <property type="entry name" value="Ac_transferase_dom_sf"/>
</dbReference>
<organism evidence="10 11">
    <name type="scientific">Streptomyces sioyaensis</name>
    <dbReference type="NCBI Taxonomy" id="67364"/>
    <lineage>
        <taxon>Bacteria</taxon>
        <taxon>Bacillati</taxon>
        <taxon>Actinomycetota</taxon>
        <taxon>Actinomycetes</taxon>
        <taxon>Kitasatosporales</taxon>
        <taxon>Streptomycetaceae</taxon>
        <taxon>Streptomyces</taxon>
    </lineage>
</organism>
<dbReference type="Pfam" id="PF00550">
    <property type="entry name" value="PP-binding"/>
    <property type="match status" value="1"/>
</dbReference>
<dbReference type="PROSITE" id="PS00012">
    <property type="entry name" value="PHOSPHOPANTETHEINE"/>
    <property type="match status" value="1"/>
</dbReference>
<dbReference type="AlphaFoldDB" id="A0A4Q1QT30"/>